<evidence type="ECO:0000313" key="1">
    <source>
        <dbReference type="EMBL" id="ANT45249.1"/>
    </source>
</evidence>
<evidence type="ECO:0000313" key="2">
    <source>
        <dbReference type="Proteomes" id="UP000223047"/>
    </source>
</evidence>
<dbReference type="EMBL" id="KX241618">
    <property type="protein sequence ID" value="ANT45249.1"/>
    <property type="molecule type" value="Genomic_DNA"/>
</dbReference>
<gene>
    <name evidence="1" type="ORF">Xoosp2_27</name>
</gene>
<name>A0A1X9IAG1_9CAUD</name>
<dbReference type="Proteomes" id="UP000223047">
    <property type="component" value="Segment"/>
</dbReference>
<proteinExistence type="predicted"/>
<sequence length="321" mass="34674">MLDFDDFDFPDDYLDAFAEAAFAKLLSRFKVPSHAIAVKRGWSTLVGNSAHPITAPRGGAPWSEEEERDLLVAAAGKINLTKLAKAHGRTEHAIACRLEQLGVDRTTIVASDFEPIVDFKTSSVQVSGVTSEAQARQVAQQHLLDEMRGPKPRIAKTSPESRLRTLLTIAMGFSSPAAVAALPPPDVTFLLVDDLITFDPTGLQPPGLTDKGKQLVDSLVGRSTARKSATVSWDPARQTSVLEDGRFFLVASGDVYKVGGPHQKPTLKNPPKVVQDRGQTAEAEALRLAKENPGAKFFVLQAVSVHEVPPPKPTPAYSKRV</sequence>
<reference evidence="1 2" key="1">
    <citation type="submission" date="2016-05" db="EMBL/GenBank/DDBJ databases">
        <title>A Novel Xanthomonas Oryzae pv. Oryzae Phage Xoo-sp2 as Possible Biocontrol Agent in Plant.</title>
        <authorList>
            <person name="Dong Z."/>
            <person name="Liu J."/>
            <person name="Peng D."/>
        </authorList>
    </citation>
    <scope>NUCLEOTIDE SEQUENCE [LARGE SCALE GENOMIC DNA]</scope>
</reference>
<organism evidence="1 2">
    <name type="scientific">Xanthomonas phage Xoo-sp2</name>
    <dbReference type="NCBI Taxonomy" id="1852622"/>
    <lineage>
        <taxon>Viruses</taxon>
        <taxon>Duplodnaviria</taxon>
        <taxon>Heunggongvirae</taxon>
        <taxon>Uroviricota</taxon>
        <taxon>Caudoviricetes</taxon>
        <taxon>Mesyanzhinovviridae</taxon>
        <taxon>Bradleyvirinae</taxon>
        <taxon>Xooduovirus</taxon>
        <taxon>Xooduovirus Xoosp2</taxon>
    </lineage>
</organism>
<protein>
    <submittedName>
        <fullName evidence="1">Uncharacterized protein</fullName>
    </submittedName>
</protein>
<accession>A0A1X9IAG1</accession>
<keyword evidence="2" id="KW-1185">Reference proteome</keyword>